<dbReference type="RefSeq" id="WP_338176437.1">
    <property type="nucleotide sequence ID" value="NZ_JAEKNQ010000013.1"/>
</dbReference>
<dbReference type="SMART" id="SM00834">
    <property type="entry name" value="CxxC_CXXC_SSSS"/>
    <property type="match status" value="1"/>
</dbReference>
<dbReference type="NCBIfam" id="TIGR02605">
    <property type="entry name" value="CxxC_CxxC_SSSS"/>
    <property type="match status" value="1"/>
</dbReference>
<reference evidence="2 3" key="1">
    <citation type="submission" date="2020-10" db="EMBL/GenBank/DDBJ databases">
        <title>Ca. Dormibacterota MAGs.</title>
        <authorList>
            <person name="Montgomery K."/>
        </authorList>
    </citation>
    <scope>NUCLEOTIDE SEQUENCE [LARGE SCALE GENOMIC DNA]</scope>
    <source>
        <strain evidence="2">SC8811_S16_3</strain>
    </source>
</reference>
<proteinExistence type="predicted"/>
<sequence length="57" mass="6417">MAVYECECQSCGQRFEVSVSMSEHDSWKRQPPPCPKCGKVTTRQLVSAFSCKAPSKY</sequence>
<evidence type="ECO:0000259" key="1">
    <source>
        <dbReference type="SMART" id="SM00834"/>
    </source>
</evidence>
<protein>
    <submittedName>
        <fullName evidence="2">Zinc ribbon domain-containing protein</fullName>
    </submittedName>
</protein>
<name>A0A934K7U8_9BACT</name>
<dbReference type="Pfam" id="PF09723">
    <property type="entry name" value="Zn_ribbon_8"/>
    <property type="match status" value="1"/>
</dbReference>
<dbReference type="EMBL" id="JAEKNQ010000013">
    <property type="protein sequence ID" value="MBJ7602052.1"/>
    <property type="molecule type" value="Genomic_DNA"/>
</dbReference>
<dbReference type="Proteomes" id="UP000620075">
    <property type="component" value="Unassembled WGS sequence"/>
</dbReference>
<evidence type="ECO:0000313" key="2">
    <source>
        <dbReference type="EMBL" id="MBJ7602052.1"/>
    </source>
</evidence>
<dbReference type="AlphaFoldDB" id="A0A934K7U8"/>
<feature type="domain" description="Putative regulatory protein FmdB zinc ribbon" evidence="1">
    <location>
        <begin position="1"/>
        <end position="47"/>
    </location>
</feature>
<dbReference type="InterPro" id="IPR013429">
    <property type="entry name" value="Regulatory_FmdB_Zinc_ribbon"/>
</dbReference>
<accession>A0A934K7U8</accession>
<gene>
    <name evidence="2" type="ORF">JF888_02470</name>
</gene>
<comment type="caution">
    <text evidence="2">The sequence shown here is derived from an EMBL/GenBank/DDBJ whole genome shotgun (WGS) entry which is preliminary data.</text>
</comment>
<evidence type="ECO:0000313" key="3">
    <source>
        <dbReference type="Proteomes" id="UP000620075"/>
    </source>
</evidence>
<organism evidence="2 3">
    <name type="scientific">Candidatus Dormiibacter inghamiae</name>
    <dbReference type="NCBI Taxonomy" id="3127013"/>
    <lineage>
        <taxon>Bacteria</taxon>
        <taxon>Bacillati</taxon>
        <taxon>Candidatus Dormiibacterota</taxon>
        <taxon>Candidatus Dormibacteria</taxon>
        <taxon>Candidatus Dormibacterales</taxon>
        <taxon>Candidatus Dormibacteraceae</taxon>
        <taxon>Candidatus Dormiibacter</taxon>
    </lineage>
</organism>